<dbReference type="PANTHER" id="PTHR30386">
    <property type="entry name" value="MEMBRANE FUSION SUBUNIT OF EMRAB-TOLC MULTIDRUG EFFLUX PUMP"/>
    <property type="match status" value="1"/>
</dbReference>
<feature type="compositionally biased region" description="Low complexity" evidence="2">
    <location>
        <begin position="18"/>
        <end position="32"/>
    </location>
</feature>
<dbReference type="Pfam" id="PF25963">
    <property type="entry name" value="Beta-barrel_AAEA"/>
    <property type="match status" value="1"/>
</dbReference>
<dbReference type="InterPro" id="IPR050739">
    <property type="entry name" value="MFP"/>
</dbReference>
<reference evidence="7" key="1">
    <citation type="journal article" date="2019" name="Int. J. Syst. Evol. Microbiol.">
        <title>The Global Catalogue of Microorganisms (GCM) 10K type strain sequencing project: providing services to taxonomists for standard genome sequencing and annotation.</title>
        <authorList>
            <consortium name="The Broad Institute Genomics Platform"/>
            <consortium name="The Broad Institute Genome Sequencing Center for Infectious Disease"/>
            <person name="Wu L."/>
            <person name="Ma J."/>
        </authorList>
    </citation>
    <scope>NUCLEOTIDE SEQUENCE [LARGE SCALE GENOMIC DNA]</scope>
    <source>
        <strain evidence="7">CECT 8482</strain>
    </source>
</reference>
<accession>A0ABT8DAX1</accession>
<evidence type="ECO:0000259" key="5">
    <source>
        <dbReference type="Pfam" id="PF25963"/>
    </source>
</evidence>
<feature type="region of interest" description="Disordered" evidence="2">
    <location>
        <begin position="381"/>
        <end position="429"/>
    </location>
</feature>
<dbReference type="InterPro" id="IPR058625">
    <property type="entry name" value="MdtA-like_BSH"/>
</dbReference>
<evidence type="ECO:0000256" key="3">
    <source>
        <dbReference type="SAM" id="Phobius"/>
    </source>
</evidence>
<keyword evidence="3" id="KW-0812">Transmembrane</keyword>
<evidence type="ECO:0000256" key="2">
    <source>
        <dbReference type="SAM" id="MobiDB-lite"/>
    </source>
</evidence>
<name>A0ABT8DAX1_9RHOB</name>
<dbReference type="Gene3D" id="2.40.50.100">
    <property type="match status" value="1"/>
</dbReference>
<feature type="domain" description="Multidrug resistance protein MdtA-like barrel-sandwich hybrid" evidence="4">
    <location>
        <begin position="79"/>
        <end position="272"/>
    </location>
</feature>
<keyword evidence="7" id="KW-1185">Reference proteome</keyword>
<evidence type="ECO:0000256" key="1">
    <source>
        <dbReference type="SAM" id="Coils"/>
    </source>
</evidence>
<gene>
    <name evidence="6" type="ORF">QWZ10_23085</name>
</gene>
<sequence length="489" mass="50954">MATPPTSSAQAETATPDGGPAPASAPAAPPAKSGKAKRVLGLVALILLGVVAYEGYRWFTFGRFHESTDDAYLQADLVVLQARESGYITEIAIAPNAPVSRGQIIARIDPRDYEIALTAAQNSLEVAKSAGLQLEAQIVAAEATVRQGEALLIAAEAQNDGAQKAYQRARELRTNSAGTQAALDAAEANAKSAAAEVESAKATIAQAQAQLGVLRAQLDTARLDVRVARTQVERAQLDLDFTTIRAPFDGILTERQIQVGSFVAAGSRLGTLVPVQNLYVGANFKETQIADIHPGAKVGIRVDAWPKERLSGTVESLTAGTGQVFSLLPSSNATGNFTKVVQRVPVRITLDEADRNRLPLRPGMSVVVEVDTRTGENRLLLPAPAAQGEQPAATTSKAEQPAATTTTGADLAGPTSGAATAGGVPSAAPPVAMPAEEHLDMRKLVTFLLMVLGMFMAILDIQIVSASLPEIQAGLGASSDEIPGSRPPT</sequence>
<dbReference type="EMBL" id="JAUFRC010000003">
    <property type="protein sequence ID" value="MDN3713942.1"/>
    <property type="molecule type" value="Genomic_DNA"/>
</dbReference>
<dbReference type="InterPro" id="IPR058634">
    <property type="entry name" value="AaeA-lik-b-barrel"/>
</dbReference>
<feature type="transmembrane region" description="Helical" evidence="3">
    <location>
        <begin position="39"/>
        <end position="56"/>
    </location>
</feature>
<evidence type="ECO:0000313" key="7">
    <source>
        <dbReference type="Proteomes" id="UP001243846"/>
    </source>
</evidence>
<keyword evidence="1" id="KW-0175">Coiled coil</keyword>
<comment type="caution">
    <text evidence="6">The sequence shown here is derived from an EMBL/GenBank/DDBJ whole genome shotgun (WGS) entry which is preliminary data.</text>
</comment>
<dbReference type="InterPro" id="IPR030190">
    <property type="entry name" value="MacA_alpha-hairpin_sf"/>
</dbReference>
<feature type="compositionally biased region" description="Low complexity" evidence="2">
    <location>
        <begin position="381"/>
        <end position="393"/>
    </location>
</feature>
<dbReference type="Pfam" id="PF25917">
    <property type="entry name" value="BSH_RND"/>
    <property type="match status" value="1"/>
</dbReference>
<dbReference type="Gene3D" id="1.10.287.470">
    <property type="entry name" value="Helix hairpin bin"/>
    <property type="match status" value="1"/>
</dbReference>
<dbReference type="RefSeq" id="WP_377787742.1">
    <property type="nucleotide sequence ID" value="NZ_JBHUOC010000002.1"/>
</dbReference>
<evidence type="ECO:0000313" key="6">
    <source>
        <dbReference type="EMBL" id="MDN3713942.1"/>
    </source>
</evidence>
<feature type="region of interest" description="Disordered" evidence="2">
    <location>
        <begin position="1"/>
        <end position="32"/>
    </location>
</feature>
<protein>
    <submittedName>
        <fullName evidence="6">HlyD family efflux transporter periplasmic adaptor subunit</fullName>
    </submittedName>
</protein>
<evidence type="ECO:0000259" key="4">
    <source>
        <dbReference type="Pfam" id="PF25917"/>
    </source>
</evidence>
<dbReference type="SUPFAM" id="SSF111369">
    <property type="entry name" value="HlyD-like secretion proteins"/>
    <property type="match status" value="2"/>
</dbReference>
<organism evidence="6 7">
    <name type="scientific">Paracoccus cavernae</name>
    <dbReference type="NCBI Taxonomy" id="1571207"/>
    <lineage>
        <taxon>Bacteria</taxon>
        <taxon>Pseudomonadati</taxon>
        <taxon>Pseudomonadota</taxon>
        <taxon>Alphaproteobacteria</taxon>
        <taxon>Rhodobacterales</taxon>
        <taxon>Paracoccaceae</taxon>
        <taxon>Paracoccus</taxon>
    </lineage>
</organism>
<keyword evidence="3" id="KW-0472">Membrane</keyword>
<feature type="domain" description="p-hydroxybenzoic acid efflux pump subunit AaeA-like beta-barrel" evidence="5">
    <location>
        <begin position="278"/>
        <end position="370"/>
    </location>
</feature>
<feature type="coiled-coil region" evidence="1">
    <location>
        <begin position="152"/>
        <end position="224"/>
    </location>
</feature>
<feature type="compositionally biased region" description="Polar residues" evidence="2">
    <location>
        <begin position="1"/>
        <end position="13"/>
    </location>
</feature>
<dbReference type="Gene3D" id="2.40.30.170">
    <property type="match status" value="1"/>
</dbReference>
<feature type="compositionally biased region" description="Low complexity" evidence="2">
    <location>
        <begin position="401"/>
        <end position="426"/>
    </location>
</feature>
<proteinExistence type="predicted"/>
<dbReference type="Gene3D" id="6.10.140.1990">
    <property type="match status" value="1"/>
</dbReference>
<dbReference type="Proteomes" id="UP001243846">
    <property type="component" value="Unassembled WGS sequence"/>
</dbReference>
<dbReference type="PANTHER" id="PTHR30386:SF24">
    <property type="entry name" value="MULTIDRUG RESISTANCE EFFLUX PUMP"/>
    <property type="match status" value="1"/>
</dbReference>
<keyword evidence="3" id="KW-1133">Transmembrane helix</keyword>